<feature type="transmembrane region" description="Helical" evidence="5">
    <location>
        <begin position="62"/>
        <end position="79"/>
    </location>
</feature>
<gene>
    <name evidence="7" type="ORF">BCR33DRAFT_655135</name>
</gene>
<dbReference type="InterPro" id="IPR004853">
    <property type="entry name" value="Sugar_P_trans_dom"/>
</dbReference>
<evidence type="ECO:0000313" key="7">
    <source>
        <dbReference type="EMBL" id="ORY52901.1"/>
    </source>
</evidence>
<name>A0A1Y2D0U1_9FUNG</name>
<feature type="transmembrane region" description="Helical" evidence="5">
    <location>
        <begin position="180"/>
        <end position="204"/>
    </location>
</feature>
<keyword evidence="8" id="KW-1185">Reference proteome</keyword>
<proteinExistence type="predicted"/>
<feature type="transmembrane region" description="Helical" evidence="5">
    <location>
        <begin position="85"/>
        <end position="109"/>
    </location>
</feature>
<evidence type="ECO:0000256" key="3">
    <source>
        <dbReference type="ARBA" id="ARBA00022989"/>
    </source>
</evidence>
<evidence type="ECO:0000313" key="8">
    <source>
        <dbReference type="Proteomes" id="UP000193642"/>
    </source>
</evidence>
<feature type="domain" description="Sugar phosphate transporter" evidence="6">
    <location>
        <begin position="6"/>
        <end position="227"/>
    </location>
</feature>
<evidence type="ECO:0000259" key="6">
    <source>
        <dbReference type="Pfam" id="PF03151"/>
    </source>
</evidence>
<keyword evidence="3 5" id="KW-1133">Transmembrane helix</keyword>
<dbReference type="PANTHER" id="PTHR11132">
    <property type="entry name" value="SOLUTE CARRIER FAMILY 35"/>
    <property type="match status" value="1"/>
</dbReference>
<protein>
    <submittedName>
        <fullName evidence="7">TPT-domain-containing protein</fullName>
    </submittedName>
</protein>
<keyword evidence="4 5" id="KW-0472">Membrane</keyword>
<dbReference type="Pfam" id="PF03151">
    <property type="entry name" value="TPT"/>
    <property type="match status" value="1"/>
</dbReference>
<evidence type="ECO:0000256" key="1">
    <source>
        <dbReference type="ARBA" id="ARBA00004141"/>
    </source>
</evidence>
<evidence type="ECO:0000256" key="4">
    <source>
        <dbReference type="ARBA" id="ARBA00023136"/>
    </source>
</evidence>
<organism evidence="7 8">
    <name type="scientific">Rhizoclosmatium globosum</name>
    <dbReference type="NCBI Taxonomy" id="329046"/>
    <lineage>
        <taxon>Eukaryota</taxon>
        <taxon>Fungi</taxon>
        <taxon>Fungi incertae sedis</taxon>
        <taxon>Chytridiomycota</taxon>
        <taxon>Chytridiomycota incertae sedis</taxon>
        <taxon>Chytridiomycetes</taxon>
        <taxon>Chytridiales</taxon>
        <taxon>Chytriomycetaceae</taxon>
        <taxon>Rhizoclosmatium</taxon>
    </lineage>
</organism>
<evidence type="ECO:0000256" key="2">
    <source>
        <dbReference type="ARBA" id="ARBA00022692"/>
    </source>
</evidence>
<feature type="transmembrane region" description="Helical" evidence="5">
    <location>
        <begin position="153"/>
        <end position="173"/>
    </location>
</feature>
<sequence>KDQLIVLLFSFLYTANIAFSTISMSMVSLAFHQIVRSMNPVVTLGMEFLFLGKWRQGVPSDIVSSLGVIIFGVGLATLGDYEFTLAGFLMTFLGTILSALKGITTHTLLAGNGLQFHPIELIWRMSGLSFLQCLYMSYTNGEVDRFLFWLNPTWLYVALAVNGIMAFFVNYVSFSANKKVGALSIAVAGNVKQVMILVISVWVFGFSIALVNGCGIFMTLVGGAWYSMIGVAAKKAKKQLA</sequence>
<dbReference type="AlphaFoldDB" id="A0A1Y2D0U1"/>
<accession>A0A1Y2D0U1</accession>
<dbReference type="GO" id="GO:0016020">
    <property type="term" value="C:membrane"/>
    <property type="evidence" value="ECO:0007669"/>
    <property type="project" value="UniProtKB-SubCell"/>
</dbReference>
<dbReference type="EMBL" id="MCGO01000002">
    <property type="protein sequence ID" value="ORY52901.1"/>
    <property type="molecule type" value="Genomic_DNA"/>
</dbReference>
<reference evidence="7 8" key="1">
    <citation type="submission" date="2016-07" db="EMBL/GenBank/DDBJ databases">
        <title>Pervasive Adenine N6-methylation of Active Genes in Fungi.</title>
        <authorList>
            <consortium name="DOE Joint Genome Institute"/>
            <person name="Mondo S.J."/>
            <person name="Dannebaum R.O."/>
            <person name="Kuo R.C."/>
            <person name="Labutti K."/>
            <person name="Haridas S."/>
            <person name="Kuo A."/>
            <person name="Salamov A."/>
            <person name="Ahrendt S.R."/>
            <person name="Lipzen A."/>
            <person name="Sullivan W."/>
            <person name="Andreopoulos W.B."/>
            <person name="Clum A."/>
            <person name="Lindquist E."/>
            <person name="Daum C."/>
            <person name="Ramamoorthy G.K."/>
            <person name="Gryganskyi A."/>
            <person name="Culley D."/>
            <person name="Magnuson J.K."/>
            <person name="James T.Y."/>
            <person name="O'Malley M.A."/>
            <person name="Stajich J.E."/>
            <person name="Spatafora J.W."/>
            <person name="Visel A."/>
            <person name="Grigoriev I.V."/>
        </authorList>
    </citation>
    <scope>NUCLEOTIDE SEQUENCE [LARGE SCALE GENOMIC DNA]</scope>
    <source>
        <strain evidence="7 8">JEL800</strain>
    </source>
</reference>
<feature type="non-terminal residue" evidence="7">
    <location>
        <position position="1"/>
    </location>
</feature>
<evidence type="ECO:0000256" key="5">
    <source>
        <dbReference type="SAM" id="Phobius"/>
    </source>
</evidence>
<comment type="caution">
    <text evidence="7">The sequence shown here is derived from an EMBL/GenBank/DDBJ whole genome shotgun (WGS) entry which is preliminary data.</text>
</comment>
<feature type="transmembrane region" description="Helical" evidence="5">
    <location>
        <begin position="210"/>
        <end position="233"/>
    </location>
</feature>
<comment type="subcellular location">
    <subcellularLocation>
        <location evidence="1">Membrane</location>
        <topology evidence="1">Multi-pass membrane protein</topology>
    </subcellularLocation>
</comment>
<dbReference type="InterPro" id="IPR050186">
    <property type="entry name" value="TPT_transporter"/>
</dbReference>
<dbReference type="OrthoDB" id="10261634at2759"/>
<keyword evidence="2 5" id="KW-0812">Transmembrane</keyword>
<dbReference type="Proteomes" id="UP000193642">
    <property type="component" value="Unassembled WGS sequence"/>
</dbReference>